<accession>A0ABN5NCF4</accession>
<keyword evidence="1" id="KW-1133">Transmembrane helix</keyword>
<dbReference type="Proteomes" id="UP000260457">
    <property type="component" value="Chromosome"/>
</dbReference>
<name>A0ABN5NCF4_9BACI</name>
<feature type="transmembrane region" description="Helical" evidence="1">
    <location>
        <begin position="7"/>
        <end position="28"/>
    </location>
</feature>
<gene>
    <name evidence="2" type="ORF">DTO10_23360</name>
</gene>
<keyword evidence="1" id="KW-0812">Transmembrane</keyword>
<keyword evidence="1" id="KW-0472">Membrane</keyword>
<protein>
    <submittedName>
        <fullName evidence="2">Uncharacterized protein</fullName>
    </submittedName>
</protein>
<organism evidence="2 3">
    <name type="scientific">Peribacillus butanolivorans</name>
    <dbReference type="NCBI Taxonomy" id="421767"/>
    <lineage>
        <taxon>Bacteria</taxon>
        <taxon>Bacillati</taxon>
        <taxon>Bacillota</taxon>
        <taxon>Bacilli</taxon>
        <taxon>Bacillales</taxon>
        <taxon>Bacillaceae</taxon>
        <taxon>Peribacillus</taxon>
    </lineage>
</organism>
<dbReference type="GeneID" id="95401141"/>
<reference evidence="2 3" key="1">
    <citation type="submission" date="2018-07" db="EMBL/GenBank/DDBJ databases">
        <title>The molecular basis for the intramolecular migration of carboxyl group in the catabolism of para-hydroxybenzoate via gentisate.</title>
        <authorList>
            <person name="Zhao H."/>
            <person name="Xu Y."/>
            <person name="Lin S."/>
            <person name="Spain J.C."/>
            <person name="Zhou N.-Y."/>
        </authorList>
    </citation>
    <scope>NUCLEOTIDE SEQUENCE [LARGE SCALE GENOMIC DNA]</scope>
    <source>
        <strain evidence="2 3">PHB-7a</strain>
    </source>
</reference>
<dbReference type="RefSeq" id="WP_116821963.1">
    <property type="nucleotide sequence ID" value="NZ_CP030926.1"/>
</dbReference>
<feature type="transmembrane region" description="Helical" evidence="1">
    <location>
        <begin position="40"/>
        <end position="58"/>
    </location>
</feature>
<sequence>MAITKKRFFIICIVVIILKYLASSGLQYFRGQTINWLGNLAYAFYFVAFLSLLLWLFGDSGKKKADH</sequence>
<proteinExistence type="predicted"/>
<dbReference type="EMBL" id="CP030926">
    <property type="protein sequence ID" value="AXN41022.1"/>
    <property type="molecule type" value="Genomic_DNA"/>
</dbReference>
<evidence type="ECO:0000313" key="3">
    <source>
        <dbReference type="Proteomes" id="UP000260457"/>
    </source>
</evidence>
<evidence type="ECO:0000256" key="1">
    <source>
        <dbReference type="SAM" id="Phobius"/>
    </source>
</evidence>
<keyword evidence="3" id="KW-1185">Reference proteome</keyword>
<evidence type="ECO:0000313" key="2">
    <source>
        <dbReference type="EMBL" id="AXN41022.1"/>
    </source>
</evidence>